<organism evidence="1 2">
    <name type="scientific">Acrobeloides nanus</name>
    <dbReference type="NCBI Taxonomy" id="290746"/>
    <lineage>
        <taxon>Eukaryota</taxon>
        <taxon>Metazoa</taxon>
        <taxon>Ecdysozoa</taxon>
        <taxon>Nematoda</taxon>
        <taxon>Chromadorea</taxon>
        <taxon>Rhabditida</taxon>
        <taxon>Tylenchina</taxon>
        <taxon>Cephalobomorpha</taxon>
        <taxon>Cephaloboidea</taxon>
        <taxon>Cephalobidae</taxon>
        <taxon>Acrobeloides</taxon>
    </lineage>
</organism>
<sequence length="267" mass="30165">MKDGPFHETAYTILPDLEVLAFPINLTHVETPTQQLGSFLSIGWGMMADIDTESEKWRFMGNLRLFFGAVVRLIDFRTYKGRLSYLRSEPSEAKTIEPTKVYGTSVSSSTSAKSSTVKDEEDLTEFFEAHHGSDYGKIPRLNEEIPENWETIEDEFLLVYAMSLSHISNNGDYVHQASLVDDQIYLTYILKNDVDSRINVTKFLLAVEGYFGRSGHQQFDFFRMVAVKSFRLEPIDTGSVITVDGEAIDCPKIQATATNINISVMSK</sequence>
<dbReference type="GO" id="GO:0046512">
    <property type="term" value="P:sphingosine biosynthetic process"/>
    <property type="evidence" value="ECO:0007669"/>
    <property type="project" value="TreeGrafter"/>
</dbReference>
<dbReference type="InterPro" id="IPR050187">
    <property type="entry name" value="Lipid_Phosphate_FormReg"/>
</dbReference>
<dbReference type="SUPFAM" id="SSF111331">
    <property type="entry name" value="NAD kinase/diacylglycerol kinase-like"/>
    <property type="match status" value="1"/>
</dbReference>
<dbReference type="AlphaFoldDB" id="A0A914DS76"/>
<reference evidence="2" key="1">
    <citation type="submission" date="2022-11" db="UniProtKB">
        <authorList>
            <consortium name="WormBaseParasite"/>
        </authorList>
    </citation>
    <scope>IDENTIFICATION</scope>
</reference>
<dbReference type="InterPro" id="IPR016064">
    <property type="entry name" value="NAD/diacylglycerol_kinase_sf"/>
</dbReference>
<protein>
    <submittedName>
        <fullName evidence="2">Sphingosine kinase 2</fullName>
    </submittedName>
</protein>
<evidence type="ECO:0000313" key="2">
    <source>
        <dbReference type="WBParaSite" id="ACRNAN_scaffold3445.g9794.t1"/>
    </source>
</evidence>
<proteinExistence type="predicted"/>
<dbReference type="WBParaSite" id="ACRNAN_scaffold3445.g9794.t1">
    <property type="protein sequence ID" value="ACRNAN_scaffold3445.g9794.t1"/>
    <property type="gene ID" value="ACRNAN_scaffold3445.g9794"/>
</dbReference>
<dbReference type="PANTHER" id="PTHR12358">
    <property type="entry name" value="SPHINGOSINE KINASE"/>
    <property type="match status" value="1"/>
</dbReference>
<dbReference type="Proteomes" id="UP000887540">
    <property type="component" value="Unplaced"/>
</dbReference>
<name>A0A914DS76_9BILA</name>
<accession>A0A914DS76</accession>
<dbReference type="PANTHER" id="PTHR12358:SF112">
    <property type="entry name" value="LD11247P-RELATED"/>
    <property type="match status" value="1"/>
</dbReference>
<dbReference type="Gene3D" id="2.60.200.40">
    <property type="match status" value="1"/>
</dbReference>
<dbReference type="GO" id="GO:0001727">
    <property type="term" value="F:lipid kinase activity"/>
    <property type="evidence" value="ECO:0007669"/>
    <property type="project" value="TreeGrafter"/>
</dbReference>
<dbReference type="GO" id="GO:0005737">
    <property type="term" value="C:cytoplasm"/>
    <property type="evidence" value="ECO:0007669"/>
    <property type="project" value="TreeGrafter"/>
</dbReference>
<evidence type="ECO:0000313" key="1">
    <source>
        <dbReference type="Proteomes" id="UP000887540"/>
    </source>
</evidence>
<keyword evidence="1" id="KW-1185">Reference proteome</keyword>
<dbReference type="GO" id="GO:0016020">
    <property type="term" value="C:membrane"/>
    <property type="evidence" value="ECO:0007669"/>
    <property type="project" value="TreeGrafter"/>
</dbReference>